<dbReference type="Proteomes" id="UP000599437">
    <property type="component" value="Unassembled WGS sequence"/>
</dbReference>
<keyword evidence="5" id="KW-1185">Reference proteome</keyword>
<proteinExistence type="predicted"/>
<accession>A0ABQ3DL34</accession>
<dbReference type="PANTHER" id="PTHR38096">
    <property type="entry name" value="ENTEROBACTIN SYNTHASE COMPONENT D"/>
    <property type="match status" value="1"/>
</dbReference>
<dbReference type="InterPro" id="IPR041354">
    <property type="entry name" value="4PPT_N"/>
</dbReference>
<dbReference type="Pfam" id="PF01648">
    <property type="entry name" value="ACPS"/>
    <property type="match status" value="1"/>
</dbReference>
<dbReference type="InterPro" id="IPR008278">
    <property type="entry name" value="4-PPantetheinyl_Trfase_dom"/>
</dbReference>
<dbReference type="SUPFAM" id="SSF56214">
    <property type="entry name" value="4'-phosphopantetheinyl transferase"/>
    <property type="match status" value="1"/>
</dbReference>
<dbReference type="InterPro" id="IPR003542">
    <property type="entry name" value="Enbac_synth_compD-like"/>
</dbReference>
<comment type="caution">
    <text evidence="4">The sequence shown here is derived from an EMBL/GenBank/DDBJ whole genome shotgun (WGS) entry which is preliminary data.</text>
</comment>
<dbReference type="EMBL" id="BMVO01000004">
    <property type="protein sequence ID" value="GHA97698.1"/>
    <property type="molecule type" value="Genomic_DNA"/>
</dbReference>
<sequence length="292" mass="30906">MIRLCFVIRHAAPIRANESSVGSLAVSGLYGIRHGPRGPWWLPVALPPMTLLPTGGPVPAGVLTSLLPPQVTAVDTFHDSAGPHDGGARLLFPEEEALVAAAVAKRRHEFTTVRHCARTALASFGLPPAPVLPGPRGAPRWPDGMVGSLTHCAGYRAAAVARDTTVAALGIDAEPAEPLRDEGVLKLVTLADERTALRALAAHRPGVPWDRLLFSAKESVYKAWSPLTGRWLGFHDARVTLRPDGTFTADLLVPGTTRAGTTLTGFDGRWQVRDGLAVTAVTVPPEHGARTA</sequence>
<dbReference type="PANTHER" id="PTHR38096:SF1">
    <property type="entry name" value="ENTEROBACTIN SYNTHASE COMPONENT D"/>
    <property type="match status" value="1"/>
</dbReference>
<gene>
    <name evidence="4" type="ORF">GCM10010346_20670</name>
</gene>
<evidence type="ECO:0000256" key="1">
    <source>
        <dbReference type="ARBA" id="ARBA00022679"/>
    </source>
</evidence>
<evidence type="ECO:0000259" key="2">
    <source>
        <dbReference type="Pfam" id="PF01648"/>
    </source>
</evidence>
<feature type="domain" description="4'-phosphopantetheinyl transferase" evidence="2">
    <location>
        <begin position="169"/>
        <end position="254"/>
    </location>
</feature>
<dbReference type="Gene3D" id="3.90.470.20">
    <property type="entry name" value="4'-phosphopantetheinyl transferase domain"/>
    <property type="match status" value="1"/>
</dbReference>
<dbReference type="PRINTS" id="PR01399">
    <property type="entry name" value="ENTSNTHTASED"/>
</dbReference>
<evidence type="ECO:0000313" key="5">
    <source>
        <dbReference type="Proteomes" id="UP000599437"/>
    </source>
</evidence>
<evidence type="ECO:0000313" key="4">
    <source>
        <dbReference type="EMBL" id="GHA97698.1"/>
    </source>
</evidence>
<name>A0ABQ3DL34_9ACTN</name>
<dbReference type="InterPro" id="IPR037143">
    <property type="entry name" value="4-PPantetheinyl_Trfase_dom_sf"/>
</dbReference>
<dbReference type="Pfam" id="PF17837">
    <property type="entry name" value="4PPT_N"/>
    <property type="match status" value="1"/>
</dbReference>
<dbReference type="GO" id="GO:0016740">
    <property type="term" value="F:transferase activity"/>
    <property type="evidence" value="ECO:0007669"/>
    <property type="project" value="UniProtKB-KW"/>
</dbReference>
<evidence type="ECO:0000259" key="3">
    <source>
        <dbReference type="Pfam" id="PF17837"/>
    </source>
</evidence>
<reference evidence="5" key="1">
    <citation type="journal article" date="2019" name="Int. J. Syst. Evol. Microbiol.">
        <title>The Global Catalogue of Microorganisms (GCM) 10K type strain sequencing project: providing services to taxonomists for standard genome sequencing and annotation.</title>
        <authorList>
            <consortium name="The Broad Institute Genomics Platform"/>
            <consortium name="The Broad Institute Genome Sequencing Center for Infectious Disease"/>
            <person name="Wu L."/>
            <person name="Ma J."/>
        </authorList>
    </citation>
    <scope>NUCLEOTIDE SEQUENCE [LARGE SCALE GENOMIC DNA]</scope>
    <source>
        <strain evidence="5">JCM 4737</strain>
    </source>
</reference>
<protein>
    <submittedName>
        <fullName evidence="4">4'-phosphopantetheinyl transferase</fullName>
    </submittedName>
</protein>
<keyword evidence="1 4" id="KW-0808">Transferase</keyword>
<organism evidence="4 5">
    <name type="scientific">Streptomyces chryseus</name>
    <dbReference type="NCBI Taxonomy" id="68186"/>
    <lineage>
        <taxon>Bacteria</taxon>
        <taxon>Bacillati</taxon>
        <taxon>Actinomycetota</taxon>
        <taxon>Actinomycetes</taxon>
        <taxon>Kitasatosporales</taxon>
        <taxon>Streptomycetaceae</taxon>
        <taxon>Streptomyces</taxon>
    </lineage>
</organism>
<feature type="domain" description="4'-phosphopantetheinyl transferase N-terminal" evidence="3">
    <location>
        <begin position="94"/>
        <end position="161"/>
    </location>
</feature>